<keyword evidence="1" id="KW-0812">Transmembrane</keyword>
<sequence length="116" mass="12439">MDTGGEQRLVAGDTLGRVGLSLSGRLGVLAHQHVRLCMCVASFSFRVPSRAPFAYGSLGALVRSGALVTLVPLVSFVPFVWIVPLVSLLISYHQSPPARWWHEEAPRGGIRGMSVG</sequence>
<comment type="caution">
    <text evidence="2">The sequence shown here is derived from an EMBL/GenBank/DDBJ whole genome shotgun (WGS) entry which is preliminary data.</text>
</comment>
<protein>
    <submittedName>
        <fullName evidence="2">Uncharacterized protein</fullName>
    </submittedName>
</protein>
<dbReference type="Proteomes" id="UP001501000">
    <property type="component" value="Unassembled WGS sequence"/>
</dbReference>
<evidence type="ECO:0000313" key="2">
    <source>
        <dbReference type="EMBL" id="GAA3937467.1"/>
    </source>
</evidence>
<dbReference type="EMBL" id="BAABAJ010000025">
    <property type="protein sequence ID" value="GAA3937467.1"/>
    <property type="molecule type" value="Genomic_DNA"/>
</dbReference>
<accession>A0ABP7N653</accession>
<keyword evidence="1" id="KW-1133">Transmembrane helix</keyword>
<feature type="transmembrane region" description="Helical" evidence="1">
    <location>
        <begin position="66"/>
        <end position="90"/>
    </location>
</feature>
<evidence type="ECO:0000313" key="3">
    <source>
        <dbReference type="Proteomes" id="UP001501000"/>
    </source>
</evidence>
<evidence type="ECO:0000256" key="1">
    <source>
        <dbReference type="SAM" id="Phobius"/>
    </source>
</evidence>
<gene>
    <name evidence="2" type="ORF">GCM10022244_52360</name>
</gene>
<reference evidence="3" key="1">
    <citation type="journal article" date="2019" name="Int. J. Syst. Evol. Microbiol.">
        <title>The Global Catalogue of Microorganisms (GCM) 10K type strain sequencing project: providing services to taxonomists for standard genome sequencing and annotation.</title>
        <authorList>
            <consortium name="The Broad Institute Genomics Platform"/>
            <consortium name="The Broad Institute Genome Sequencing Center for Infectious Disease"/>
            <person name="Wu L."/>
            <person name="Ma J."/>
        </authorList>
    </citation>
    <scope>NUCLEOTIDE SEQUENCE [LARGE SCALE GENOMIC DNA]</scope>
    <source>
        <strain evidence="3">JCM 16956</strain>
    </source>
</reference>
<keyword evidence="3" id="KW-1185">Reference proteome</keyword>
<proteinExistence type="predicted"/>
<organism evidence="2 3">
    <name type="scientific">Streptomyces gulbargensis</name>
    <dbReference type="NCBI Taxonomy" id="364901"/>
    <lineage>
        <taxon>Bacteria</taxon>
        <taxon>Bacillati</taxon>
        <taxon>Actinomycetota</taxon>
        <taxon>Actinomycetes</taxon>
        <taxon>Kitasatosporales</taxon>
        <taxon>Streptomycetaceae</taxon>
        <taxon>Streptomyces</taxon>
    </lineage>
</organism>
<keyword evidence="1" id="KW-0472">Membrane</keyword>
<name>A0ABP7N653_9ACTN</name>